<keyword evidence="4 7" id="KW-0812">Transmembrane</keyword>
<feature type="transmembrane region" description="Helical" evidence="7">
    <location>
        <begin position="241"/>
        <end position="262"/>
    </location>
</feature>
<dbReference type="PANTHER" id="PTHR40074">
    <property type="entry name" value="O-ACETYLTRANSFERASE WECH"/>
    <property type="match status" value="1"/>
</dbReference>
<evidence type="ECO:0000256" key="7">
    <source>
        <dbReference type="SAM" id="Phobius"/>
    </source>
</evidence>
<feature type="transmembrane region" description="Helical" evidence="7">
    <location>
        <begin position="12"/>
        <end position="30"/>
    </location>
</feature>
<feature type="domain" description="Acyltransferase 3" evidence="8">
    <location>
        <begin position="7"/>
        <end position="326"/>
    </location>
</feature>
<evidence type="ECO:0000256" key="5">
    <source>
        <dbReference type="ARBA" id="ARBA00022989"/>
    </source>
</evidence>
<feature type="transmembrane region" description="Helical" evidence="7">
    <location>
        <begin position="274"/>
        <end position="293"/>
    </location>
</feature>
<gene>
    <name evidence="9" type="ORF">SAMN05216529_102368</name>
</gene>
<feature type="transmembrane region" description="Helical" evidence="7">
    <location>
        <begin position="177"/>
        <end position="196"/>
    </location>
</feature>
<feature type="transmembrane region" description="Helical" evidence="7">
    <location>
        <begin position="122"/>
        <end position="139"/>
    </location>
</feature>
<feature type="transmembrane region" description="Helical" evidence="7">
    <location>
        <begin position="208"/>
        <end position="229"/>
    </location>
</feature>
<evidence type="ECO:0000313" key="10">
    <source>
        <dbReference type="Proteomes" id="UP000254051"/>
    </source>
</evidence>
<organism evidence="9 10">
    <name type="scientific">Faecalicatena contorta</name>
    <dbReference type="NCBI Taxonomy" id="39482"/>
    <lineage>
        <taxon>Bacteria</taxon>
        <taxon>Bacillati</taxon>
        <taxon>Bacillota</taxon>
        <taxon>Clostridia</taxon>
        <taxon>Lachnospirales</taxon>
        <taxon>Lachnospiraceae</taxon>
        <taxon>Faecalicatena</taxon>
    </lineage>
</organism>
<dbReference type="AlphaFoldDB" id="A0A316A478"/>
<feature type="transmembrane region" description="Helical" evidence="7">
    <location>
        <begin position="81"/>
        <end position="102"/>
    </location>
</feature>
<reference evidence="10" key="1">
    <citation type="submission" date="2017-07" db="EMBL/GenBank/DDBJ databases">
        <authorList>
            <person name="Varghese N."/>
            <person name="Submissions S."/>
        </authorList>
    </citation>
    <scope>NUCLEOTIDE SEQUENCE [LARGE SCALE GENOMIC DNA]</scope>
    <source>
        <strain evidence="10">NLAE-zl-C134</strain>
    </source>
</reference>
<evidence type="ECO:0000256" key="3">
    <source>
        <dbReference type="ARBA" id="ARBA00022475"/>
    </source>
</evidence>
<keyword evidence="10" id="KW-1185">Reference proteome</keyword>
<feature type="transmembrane region" description="Helical" evidence="7">
    <location>
        <begin position="305"/>
        <end position="329"/>
    </location>
</feature>
<comment type="subcellular location">
    <subcellularLocation>
        <location evidence="1">Cell membrane</location>
        <topology evidence="1">Multi-pass membrane protein</topology>
    </subcellularLocation>
</comment>
<comment type="similarity">
    <text evidence="2">Belongs to the acyltransferase 3 family.</text>
</comment>
<sequence>MKRMNKNYNLELIRTVSFVMVVIIHVTNYFCRAYVDISRGEYLFSVILDTVSRVSVPCFFMLSGVLLLGRTEPLYKNAKRLLRFLIVLVFWSIVYYFFNVYYMGTSYDLRDLFYVPVESHLWYLYAVVPIYLVLPFFQVMCRGMNSNMDKAFLVVGAAASMFTYFSSFLHAEPYYDIPIIGDRVYAVYFFLGYILSKYKEKLKGHAHSLLGIFLGSTALNIVITVWVTYRIGDHYERFLEYGSPLVMISGISFFCLMMQAGNGEVRLKEQTKKWIDIWCGCSFGIYLIHILFLDHYKKYVEPDQVSAWIAVPGLTIGILGISFVCVYLIRRLPFGTYIS</sequence>
<dbReference type="PANTHER" id="PTHR40074:SF2">
    <property type="entry name" value="O-ACETYLTRANSFERASE WECH"/>
    <property type="match status" value="1"/>
</dbReference>
<evidence type="ECO:0000256" key="6">
    <source>
        <dbReference type="ARBA" id="ARBA00023136"/>
    </source>
</evidence>
<proteinExistence type="inferred from homology"/>
<evidence type="ECO:0000256" key="4">
    <source>
        <dbReference type="ARBA" id="ARBA00022692"/>
    </source>
</evidence>
<evidence type="ECO:0000313" key="9">
    <source>
        <dbReference type="EMBL" id="SUQ13150.1"/>
    </source>
</evidence>
<keyword evidence="3" id="KW-1003">Cell membrane</keyword>
<protein>
    <submittedName>
        <fullName evidence="9">Surface polysaccharide O-acyltransferase, integral membrane enzyme</fullName>
    </submittedName>
</protein>
<feature type="transmembrane region" description="Helical" evidence="7">
    <location>
        <begin position="151"/>
        <end position="171"/>
    </location>
</feature>
<name>A0A316A478_9FIRM</name>
<evidence type="ECO:0000256" key="2">
    <source>
        <dbReference type="ARBA" id="ARBA00007400"/>
    </source>
</evidence>
<keyword evidence="9" id="KW-0808">Transferase</keyword>
<feature type="transmembrane region" description="Helical" evidence="7">
    <location>
        <begin position="42"/>
        <end position="69"/>
    </location>
</feature>
<keyword evidence="5 7" id="KW-1133">Transmembrane helix</keyword>
<dbReference type="GO" id="GO:0016413">
    <property type="term" value="F:O-acetyltransferase activity"/>
    <property type="evidence" value="ECO:0007669"/>
    <property type="project" value="TreeGrafter"/>
</dbReference>
<accession>A0A316A478</accession>
<dbReference type="EMBL" id="UHJJ01000002">
    <property type="protein sequence ID" value="SUQ13150.1"/>
    <property type="molecule type" value="Genomic_DNA"/>
</dbReference>
<keyword evidence="6 7" id="KW-0472">Membrane</keyword>
<dbReference type="Proteomes" id="UP000254051">
    <property type="component" value="Unassembled WGS sequence"/>
</dbReference>
<evidence type="ECO:0000259" key="8">
    <source>
        <dbReference type="Pfam" id="PF01757"/>
    </source>
</evidence>
<dbReference type="Pfam" id="PF01757">
    <property type="entry name" value="Acyl_transf_3"/>
    <property type="match status" value="1"/>
</dbReference>
<dbReference type="GO" id="GO:0005886">
    <property type="term" value="C:plasma membrane"/>
    <property type="evidence" value="ECO:0007669"/>
    <property type="project" value="UniProtKB-SubCell"/>
</dbReference>
<dbReference type="GO" id="GO:0009246">
    <property type="term" value="P:enterobacterial common antigen biosynthetic process"/>
    <property type="evidence" value="ECO:0007669"/>
    <property type="project" value="TreeGrafter"/>
</dbReference>
<keyword evidence="9" id="KW-0012">Acyltransferase</keyword>
<dbReference type="InterPro" id="IPR002656">
    <property type="entry name" value="Acyl_transf_3_dom"/>
</dbReference>
<evidence type="ECO:0000256" key="1">
    <source>
        <dbReference type="ARBA" id="ARBA00004651"/>
    </source>
</evidence>